<gene>
    <name evidence="3" type="ORF">AAL_02785</name>
</gene>
<sequence>MGREKRRASNPAGAGRAKERQRRTRRAHFDSLASVPEGLVARPAVPKSRHRIYLEFVENKDKKKKLEYEITPRKSPPPGFEFVPIGNPELTSACKELSREKDAMIFIVSSVATNGLSQQVNRLGHHFRHTIVEEARESTISFPRSGAITPDGKPQPIPESQAEYHAHADAALRDLFPRIPNTDRQMIVEHSFTRRANGRGEPVGFSDDIPLARRVQLAVLAHIRHNHTRYDELLREAGWQAARKAVEALCLDIIVKWRGDEETGRDQLDEILREVVVISDTDGEGSDVDSSDESSADESGSSASVAIPQHPLPLRGPVGRDSPPASTAGSLGAFTTAQGNGPSMSAPYEARDQRKNQRGFKRYQAWQDAIMRNRESGASMTGIPSNVDGGIDVRRPQAHTGFLDRRQQPPDPTVGSKPDWSGRGNGSVVSTDSIAPSRLRSVGTALPLSRHTVGTQPSGSQPQFFALNHQESVAPSSPGMNIPTSHHFRDILVPSIEPVSPDVMKPAFVRAVPPRRQFAVDRSSPRAPAPFPHDEGLLPSANFETRSNHEPGRRVINDHMSQPSRPSSFTDTGPVFISQNRDDAPRFQNSLGQFGTRQPRILQHESQVYDNVPRADRIVVNASRPGTRANPILMEDRGGFYERIPVMEQPTYPVLGHVDASVAPQEPYTATQSYRVVHSRDQANRSGHNLASASEIFNPRWRPVSVQAAEYSDGRQREYRGHPTFIKPEPSRSPRRARFSEPRLTSDRHPAPRQSVPAMARYPPEEVPSNRTALNVHGKRPAEDGQSHDGARRYRNRSLQPENVIVLD</sequence>
<comment type="caution">
    <text evidence="3">The sequence shown here is derived from an EMBL/GenBank/DDBJ whole genome shotgun (WGS) entry which is preliminary data.</text>
</comment>
<reference evidence="3 4" key="1">
    <citation type="journal article" date="2016" name="Genome Biol. Evol.">
        <title>Divergent and convergent evolution of fungal pathogenicity.</title>
        <authorList>
            <person name="Shang Y."/>
            <person name="Xiao G."/>
            <person name="Zheng P."/>
            <person name="Cen K."/>
            <person name="Zhan S."/>
            <person name="Wang C."/>
        </authorList>
    </citation>
    <scope>NUCLEOTIDE SEQUENCE [LARGE SCALE GENOMIC DNA]</scope>
    <source>
        <strain evidence="3 4">RCEF 2490</strain>
    </source>
</reference>
<keyword evidence="4" id="KW-1185">Reference proteome</keyword>
<dbReference type="Pfam" id="PF10056">
    <property type="entry name" value="DUF2293"/>
    <property type="match status" value="1"/>
</dbReference>
<dbReference type="EMBL" id="AZGY01000005">
    <property type="protein sequence ID" value="KZZ98267.1"/>
    <property type="molecule type" value="Genomic_DNA"/>
</dbReference>
<feature type="compositionally biased region" description="Acidic residues" evidence="1">
    <location>
        <begin position="281"/>
        <end position="296"/>
    </location>
</feature>
<evidence type="ECO:0000256" key="1">
    <source>
        <dbReference type="SAM" id="MobiDB-lite"/>
    </source>
</evidence>
<name>A0A168DZM6_9HYPO</name>
<evidence type="ECO:0000313" key="3">
    <source>
        <dbReference type="EMBL" id="KZZ98267.1"/>
    </source>
</evidence>
<dbReference type="PANTHER" id="PTHR38113">
    <property type="match status" value="1"/>
</dbReference>
<dbReference type="PANTHER" id="PTHR38113:SF1">
    <property type="entry name" value="DUF2293 DOMAIN-CONTAINING PROTEIN"/>
    <property type="match status" value="1"/>
</dbReference>
<feature type="region of interest" description="Disordered" evidence="1">
    <location>
        <begin position="519"/>
        <end position="541"/>
    </location>
</feature>
<dbReference type="Proteomes" id="UP000078544">
    <property type="component" value="Unassembled WGS sequence"/>
</dbReference>
<feature type="region of interest" description="Disordered" evidence="1">
    <location>
        <begin position="1"/>
        <end position="31"/>
    </location>
</feature>
<feature type="compositionally biased region" description="Low complexity" evidence="1">
    <location>
        <begin position="297"/>
        <end position="306"/>
    </location>
</feature>
<feature type="compositionally biased region" description="Basic and acidic residues" evidence="1">
    <location>
        <begin position="712"/>
        <end position="721"/>
    </location>
</feature>
<proteinExistence type="predicted"/>
<organism evidence="3 4">
    <name type="scientific">Moelleriella libera RCEF 2490</name>
    <dbReference type="NCBI Taxonomy" id="1081109"/>
    <lineage>
        <taxon>Eukaryota</taxon>
        <taxon>Fungi</taxon>
        <taxon>Dikarya</taxon>
        <taxon>Ascomycota</taxon>
        <taxon>Pezizomycotina</taxon>
        <taxon>Sordariomycetes</taxon>
        <taxon>Hypocreomycetidae</taxon>
        <taxon>Hypocreales</taxon>
        <taxon>Clavicipitaceae</taxon>
        <taxon>Moelleriella</taxon>
    </lineage>
</organism>
<feature type="region of interest" description="Disordered" evidence="1">
    <location>
        <begin position="712"/>
        <end position="808"/>
    </location>
</feature>
<feature type="compositionally biased region" description="Polar residues" evidence="1">
    <location>
        <begin position="324"/>
        <end position="343"/>
    </location>
</feature>
<evidence type="ECO:0000313" key="4">
    <source>
        <dbReference type="Proteomes" id="UP000078544"/>
    </source>
</evidence>
<dbReference type="InterPro" id="IPR018744">
    <property type="entry name" value="DUF2293"/>
</dbReference>
<protein>
    <recommendedName>
        <fullName evidence="2">DUF2293 domain-containing protein</fullName>
    </recommendedName>
</protein>
<dbReference type="AlphaFoldDB" id="A0A168DZM6"/>
<feature type="region of interest" description="Disordered" evidence="1">
    <location>
        <begin position="279"/>
        <end position="360"/>
    </location>
</feature>
<feature type="compositionally biased region" description="Basic and acidic residues" evidence="1">
    <location>
        <begin position="738"/>
        <end position="750"/>
    </location>
</feature>
<accession>A0A168DZM6</accession>
<feature type="region of interest" description="Disordered" evidence="1">
    <location>
        <begin position="401"/>
        <end position="436"/>
    </location>
</feature>
<feature type="compositionally biased region" description="Basic and acidic residues" evidence="1">
    <location>
        <begin position="780"/>
        <end position="792"/>
    </location>
</feature>
<evidence type="ECO:0000259" key="2">
    <source>
        <dbReference type="Pfam" id="PF10056"/>
    </source>
</evidence>
<dbReference type="OrthoDB" id="5288828at2759"/>
<feature type="domain" description="DUF2293" evidence="2">
    <location>
        <begin position="171"/>
        <end position="258"/>
    </location>
</feature>